<evidence type="ECO:0000313" key="2">
    <source>
        <dbReference type="EMBL" id="GAA0571003.1"/>
    </source>
</evidence>
<evidence type="ECO:0000256" key="1">
    <source>
        <dbReference type="SAM" id="SignalP"/>
    </source>
</evidence>
<keyword evidence="3" id="KW-1185">Reference proteome</keyword>
<evidence type="ECO:0000313" key="3">
    <source>
        <dbReference type="Proteomes" id="UP001501427"/>
    </source>
</evidence>
<proteinExistence type="predicted"/>
<reference evidence="2 3" key="1">
    <citation type="journal article" date="2019" name="Int. J. Syst. Evol. Microbiol.">
        <title>The Global Catalogue of Microorganisms (GCM) 10K type strain sequencing project: providing services to taxonomists for standard genome sequencing and annotation.</title>
        <authorList>
            <consortium name="The Broad Institute Genomics Platform"/>
            <consortium name="The Broad Institute Genome Sequencing Center for Infectious Disease"/>
            <person name="Wu L."/>
            <person name="Ma J."/>
        </authorList>
    </citation>
    <scope>NUCLEOTIDE SEQUENCE [LARGE SCALE GENOMIC DNA]</scope>
    <source>
        <strain evidence="2 3">JCM 10667</strain>
    </source>
</reference>
<keyword evidence="1" id="KW-0732">Signal</keyword>
<protein>
    <submittedName>
        <fullName evidence="2">Uncharacterized protein</fullName>
    </submittedName>
</protein>
<dbReference type="EMBL" id="BAAAHD010000032">
    <property type="protein sequence ID" value="GAA0571003.1"/>
    <property type="molecule type" value="Genomic_DNA"/>
</dbReference>
<name>A0ABN1EP77_9ACTN</name>
<organism evidence="2 3">
    <name type="scientific">Actinomadura livida</name>
    <dbReference type="NCBI Taxonomy" id="79909"/>
    <lineage>
        <taxon>Bacteria</taxon>
        <taxon>Bacillati</taxon>
        <taxon>Actinomycetota</taxon>
        <taxon>Actinomycetes</taxon>
        <taxon>Streptosporangiales</taxon>
        <taxon>Thermomonosporaceae</taxon>
        <taxon>Actinomadura</taxon>
    </lineage>
</organism>
<comment type="caution">
    <text evidence="2">The sequence shown here is derived from an EMBL/GenBank/DDBJ whole genome shotgun (WGS) entry which is preliminary data.</text>
</comment>
<accession>A0ABN1EP77</accession>
<feature type="signal peptide" evidence="1">
    <location>
        <begin position="1"/>
        <end position="22"/>
    </location>
</feature>
<feature type="chain" id="PRO_5047001900" evidence="1">
    <location>
        <begin position="23"/>
        <end position="154"/>
    </location>
</feature>
<dbReference type="Proteomes" id="UP001501427">
    <property type="component" value="Unassembled WGS sequence"/>
</dbReference>
<gene>
    <name evidence="2" type="ORF">GCM10009546_37210</name>
</gene>
<sequence length="154" mass="16701">MAGVLVALTVLCLALSTGTPRAAAQPVAQDKGRLTALAGTPGTDPPIVGYRDYTFSNHGKATAGALARTWVHGASLCGYAFCTIQQMPDRYRVFTFKICGTVALRNFVGLYDSHNHTNTTIVFLDSRGVEIGWYGAGRRDPVNWNPVYYVRVCN</sequence>